<evidence type="ECO:0000256" key="1">
    <source>
        <dbReference type="SAM" id="MobiDB-lite"/>
    </source>
</evidence>
<evidence type="ECO:0000313" key="3">
    <source>
        <dbReference type="Proteomes" id="UP001063228"/>
    </source>
</evidence>
<feature type="compositionally biased region" description="Polar residues" evidence="1">
    <location>
        <begin position="1"/>
        <end position="18"/>
    </location>
</feature>
<feature type="compositionally biased region" description="Basic and acidic residues" evidence="1">
    <location>
        <begin position="1854"/>
        <end position="1869"/>
    </location>
</feature>
<feature type="region of interest" description="Disordered" evidence="1">
    <location>
        <begin position="637"/>
        <end position="666"/>
    </location>
</feature>
<reference evidence="2" key="1">
    <citation type="submission" date="2021-08" db="EMBL/GenBank/DDBJ databases">
        <title>Complete genome sequence of Pseudomonas phytophila.</title>
        <authorList>
            <person name="Weir B.S."/>
            <person name="Templeton M.D."/>
            <person name="Arshed S."/>
            <person name="Andersen M.T."/>
            <person name="Jayaraman J."/>
        </authorList>
    </citation>
    <scope>NUCLEOTIDE SEQUENCE</scope>
    <source>
        <strain evidence="2">ICMP 23753</strain>
    </source>
</reference>
<dbReference type="Proteomes" id="UP001063228">
    <property type="component" value="Chromosome"/>
</dbReference>
<feature type="region of interest" description="Disordered" evidence="1">
    <location>
        <begin position="1511"/>
        <end position="1531"/>
    </location>
</feature>
<proteinExistence type="predicted"/>
<protein>
    <submittedName>
        <fullName evidence="2">AvrE-family type 3 secretion system effector</fullName>
    </submittedName>
</protein>
<evidence type="ECO:0000313" key="2">
    <source>
        <dbReference type="EMBL" id="UXZ94935.1"/>
    </source>
</evidence>
<dbReference type="RefSeq" id="WP_263267952.1">
    <property type="nucleotide sequence ID" value="NZ_CP081201.1"/>
</dbReference>
<keyword evidence="3" id="KW-1185">Reference proteome</keyword>
<dbReference type="EMBL" id="CP081201">
    <property type="protein sequence ID" value="UXZ94935.1"/>
    <property type="molecule type" value="Genomic_DNA"/>
</dbReference>
<feature type="region of interest" description="Disordered" evidence="1">
    <location>
        <begin position="1844"/>
        <end position="1893"/>
    </location>
</feature>
<gene>
    <name evidence="2" type="ORF">K3169_21650</name>
</gene>
<feature type="region of interest" description="Disordered" evidence="1">
    <location>
        <begin position="1"/>
        <end position="28"/>
    </location>
</feature>
<feature type="compositionally biased region" description="Polar residues" evidence="1">
    <location>
        <begin position="1875"/>
        <end position="1893"/>
    </location>
</feature>
<dbReference type="Pfam" id="PF11725">
    <property type="entry name" value="AvrE_T3Es"/>
    <property type="match status" value="2"/>
</dbReference>
<sequence>MINSLLSRLHGQSQTVQQPPAAPPLHSQAKAPKLNQLRDRPSHVGVANSLMKAGSKFTGMFRARQRDVGKHEQREWHDDLMRVPRDGKTTDLQMVNSSSAHAITQKLNAEGRYKDIRAINQHHLGPGVKGYQMQDQDGHCHQVQQSDAVISTLKSSMPQGVSTLIAAGKGHQAESSGIFTDRHNVQHTLHNRTLYSFDRATQRWAQAQPLQNNISRLSLDQRGEMIKYLHKGDIRDHSAIKSHVVQLKRDGKIRLTEGHDPDKGVELSLLKHDGTPIDVERVGLLKPSHTHGSPTLFVLDKKGGLHHKLLNDDWQSKSSMALQEVKPSLNQAIGVEAADKAAIEGFIADAGTLKAVIRDGVGLRHSAPLIQPMTTSNKDEPTQCRMGPGWRLSEQMHLVNQNGLPERIGVDDTQVRLHGGAALGLNKNRDLCGWNETTQSWDKLHVKGVTQLVRGLDDKPYVIQDGKPKVVEASFAQPKLKLGNGEPVALGRSTAAEVGRTLSEEKVSHCAVLDDKNFALLTEAAPRVPAKLKASIEGLNVDIPLPRDAQGKELAVTSVALDQSRQLYVTAGGNLYRLPHDQWTQSHHGQTAAWKPAGLQTKAPSAPAAAAAVAAPAQAPVSATATAIAMATTAATASATPGAPGTPPTSRIGNPISPGITDPSRKDGTDVLLDQVKKTLAPGISLSAADLSSATVSIGKVEMGPNKRPVIEATLLPPSTTDANGQTVQPGPSTHSLELSYGRLGEIVLRPAKAQANPTANSQMESMQARNHKTAKIGNANGSATTTMFGSTTDNVRTGGAKNIFKTAAEGFRKMGESYQHHFHPLETPKANAKELKQAFNSGENIKQKLQAAGHHALTPGPRSRSGMSPIYQESLRLYKRFDSANTKAKANTTTNTNTNTNRTARPMLEAGIALLDSKAVPKTRADLEKAQLHTGLETLHKDIENSSYQAIVRLGQIHKLLDERGKALDPAAANVPVAAPGAGIVKATGAVKVMQDALLDSGLSPTSKAQTKLEELVQLGLTLPVRQLEPGYDNTGRNESKSSLLEDRVLLDAQTLLQVRDLLGRVNSQQGQTQIVNSENVGPGKSTTLDQLQGLRMAYENSDIKLFSDNGIVSHRQLEKLHQARDTVARELTGRHGLNYNTTRSFSEDLRAIGDHFGNLQVGDATSLLRSKGATFTSPAVFVPLTPDGGGIYFNFGIGREHGISLETEGGEDATTLGLKNSRNRNEFLNVGYYHAPSAVFSRLFSSEPKGNPSSAGELYSADASFKLTQSRAIAGWLTASNASMANVMENLLDPSASLADLYRLGKDKGGSVEKSKVNQGSIGVGSGVDLGRLNLGGTLLRNESGGVWNAFLRATAGINAEATLVSYSNTKVTTHKGEGQDAKAVKRAFEALPSASAGAYARVGFATNGNAHPDQTANNMGVNNHILVGQTVLPDALSVSFALDRAKNDKFTLNFKPGKAVTTPQLHDVEKSLGKVLKDKEIAKALAERKALLTELERCAPEPTQALAALPSSPLGGRALPPTVPPRPARERVANLSTLLPRLNDSMPKNDEVDALQKAIASLPAAPTQEQRNKVLNDARTLAVAMKADIKATEDSKLLEKASKAIDAGEKVANPEGHLAALKGVVDHLDNLPHDNETLQELRYSVQQLVKNNDLSKSGGRLLASGEHKFTNTGLQLRKGGLVGDSAPWRDRTSTQNANAIATFINKSPVLQEMARRAEHSGPTSMEVTLELKPKVLESIENSLNRQDPKIQKKLEEALRNDDNVRIKRFTLLRGATQTDAKATPSLLLSAKSSASVTDSVVLASLDLKYSQEEEHRPISITPGGLLVRPLVDKAVRDDMSAKGYAIKGSRNKKDLHSEEDAGRAKPGESTVEHSSNSANTGSGPRSTGAL</sequence>
<name>A0ABY6FAL3_9PSED</name>
<organism evidence="2 3">
    <name type="scientific">Pseudomonas phytophila</name>
    <dbReference type="NCBI Taxonomy" id="2867264"/>
    <lineage>
        <taxon>Bacteria</taxon>
        <taxon>Pseudomonadati</taxon>
        <taxon>Pseudomonadota</taxon>
        <taxon>Gammaproteobacteria</taxon>
        <taxon>Pseudomonadales</taxon>
        <taxon>Pseudomonadaceae</taxon>
        <taxon>Pseudomonas</taxon>
    </lineage>
</organism>
<accession>A0ABY6FAL3</accession>
<dbReference type="InterPro" id="IPR021085">
    <property type="entry name" value="AvrE_T3Es"/>
</dbReference>